<proteinExistence type="predicted"/>
<dbReference type="Proteomes" id="UP001056120">
    <property type="component" value="Linkage Group LG16"/>
</dbReference>
<evidence type="ECO:0000313" key="1">
    <source>
        <dbReference type="EMBL" id="KAI3775033.1"/>
    </source>
</evidence>
<organism evidence="1 2">
    <name type="scientific">Smallanthus sonchifolius</name>
    <dbReference type="NCBI Taxonomy" id="185202"/>
    <lineage>
        <taxon>Eukaryota</taxon>
        <taxon>Viridiplantae</taxon>
        <taxon>Streptophyta</taxon>
        <taxon>Embryophyta</taxon>
        <taxon>Tracheophyta</taxon>
        <taxon>Spermatophyta</taxon>
        <taxon>Magnoliopsida</taxon>
        <taxon>eudicotyledons</taxon>
        <taxon>Gunneridae</taxon>
        <taxon>Pentapetalae</taxon>
        <taxon>asterids</taxon>
        <taxon>campanulids</taxon>
        <taxon>Asterales</taxon>
        <taxon>Asteraceae</taxon>
        <taxon>Asteroideae</taxon>
        <taxon>Heliantheae alliance</taxon>
        <taxon>Millerieae</taxon>
        <taxon>Smallanthus</taxon>
    </lineage>
</organism>
<reference evidence="2" key="1">
    <citation type="journal article" date="2022" name="Mol. Ecol. Resour.">
        <title>The genomes of chicory, endive, great burdock and yacon provide insights into Asteraceae palaeo-polyploidization history and plant inulin production.</title>
        <authorList>
            <person name="Fan W."/>
            <person name="Wang S."/>
            <person name="Wang H."/>
            <person name="Wang A."/>
            <person name="Jiang F."/>
            <person name="Liu H."/>
            <person name="Zhao H."/>
            <person name="Xu D."/>
            <person name="Zhang Y."/>
        </authorList>
    </citation>
    <scope>NUCLEOTIDE SEQUENCE [LARGE SCALE GENOMIC DNA]</scope>
    <source>
        <strain evidence="2">cv. Yunnan</strain>
    </source>
</reference>
<keyword evidence="2" id="KW-1185">Reference proteome</keyword>
<accession>A0ACB9FVR2</accession>
<gene>
    <name evidence="1" type="ORF">L1987_49601</name>
</gene>
<dbReference type="EMBL" id="CM042033">
    <property type="protein sequence ID" value="KAI3775033.1"/>
    <property type="molecule type" value="Genomic_DNA"/>
</dbReference>
<comment type="caution">
    <text evidence="1">The sequence shown here is derived from an EMBL/GenBank/DDBJ whole genome shotgun (WGS) entry which is preliminary data.</text>
</comment>
<name>A0ACB9FVR2_9ASTR</name>
<sequence>MLMLFLLCARKKTCLKYLLHCLIDVYNTYVYSICENNVIIKLFEEMSRDAMLGVMGRGSMKWEQTNFRFGISHFGYDFQRFFLLSSKDDI</sequence>
<evidence type="ECO:0000313" key="2">
    <source>
        <dbReference type="Proteomes" id="UP001056120"/>
    </source>
</evidence>
<reference evidence="1 2" key="2">
    <citation type="journal article" date="2022" name="Mol. Ecol. Resour.">
        <title>The genomes of chicory, endive, great burdock and yacon provide insights into Asteraceae paleo-polyploidization history and plant inulin production.</title>
        <authorList>
            <person name="Fan W."/>
            <person name="Wang S."/>
            <person name="Wang H."/>
            <person name="Wang A."/>
            <person name="Jiang F."/>
            <person name="Liu H."/>
            <person name="Zhao H."/>
            <person name="Xu D."/>
            <person name="Zhang Y."/>
        </authorList>
    </citation>
    <scope>NUCLEOTIDE SEQUENCE [LARGE SCALE GENOMIC DNA]</scope>
    <source>
        <strain evidence="2">cv. Yunnan</strain>
        <tissue evidence="1">Leaves</tissue>
    </source>
</reference>
<protein>
    <submittedName>
        <fullName evidence="1">Uncharacterized protein</fullName>
    </submittedName>
</protein>